<gene>
    <name evidence="3" type="ORF">EII11_00475</name>
</gene>
<dbReference type="PANTHER" id="PTHR30204:SF89">
    <property type="entry name" value="HTH MERR-TYPE DOMAIN-CONTAINING PROTEIN"/>
    <property type="match status" value="1"/>
</dbReference>
<dbReference type="PROSITE" id="PS50937">
    <property type="entry name" value="HTH_MERR_2"/>
    <property type="match status" value="1"/>
</dbReference>
<dbReference type="InterPro" id="IPR009061">
    <property type="entry name" value="DNA-bd_dom_put_sf"/>
</dbReference>
<dbReference type="SUPFAM" id="SSF46955">
    <property type="entry name" value="Putative DNA-binding domain"/>
    <property type="match status" value="1"/>
</dbReference>
<dbReference type="EMBL" id="RQZF01000001">
    <property type="protein sequence ID" value="RRC96187.1"/>
    <property type="molecule type" value="Genomic_DNA"/>
</dbReference>
<dbReference type="InterPro" id="IPR047057">
    <property type="entry name" value="MerR_fam"/>
</dbReference>
<evidence type="ECO:0000313" key="3">
    <source>
        <dbReference type="EMBL" id="RRC96187.1"/>
    </source>
</evidence>
<dbReference type="Proteomes" id="UP000280444">
    <property type="component" value="Unassembled WGS sequence"/>
</dbReference>
<evidence type="ECO:0000259" key="2">
    <source>
        <dbReference type="PROSITE" id="PS50937"/>
    </source>
</evidence>
<sequence>MSAAQDVNTRSRVIVEAGGSSETGPWPRGVSRDPSLAIGFVAEELKKEFPTLTVSKIRFLETEGLVIPARTGSGYRKYSLADIERLRFILSRQRDSYLPLRVIGDELAALDAGHDIEVAPVARVVTSDGKVVTPQNRAYIPARDLSDLTGADHESLEEYTRLGLITPDMAGYFPTRSVHVVALIRQLEAEGVDLRLLRSVRHSAERAADMVDQLVDSQRARGRSGDKEKAAARATDLGELFAHLHREMLRTALSGLQH</sequence>
<keyword evidence="4" id="KW-1185">Reference proteome</keyword>
<evidence type="ECO:0000256" key="1">
    <source>
        <dbReference type="ARBA" id="ARBA00023125"/>
    </source>
</evidence>
<feature type="domain" description="HTH merR-type" evidence="2">
    <location>
        <begin position="52"/>
        <end position="109"/>
    </location>
</feature>
<accession>A0A3P1SGQ9</accession>
<proteinExistence type="predicted"/>
<dbReference type="AlphaFoldDB" id="A0A3P1SGQ9"/>
<dbReference type="CDD" id="cd00592">
    <property type="entry name" value="HTH_MerR-like"/>
    <property type="match status" value="1"/>
</dbReference>
<dbReference type="OrthoDB" id="3191171at2"/>
<keyword evidence="1" id="KW-0238">DNA-binding</keyword>
<evidence type="ECO:0000313" key="4">
    <source>
        <dbReference type="Proteomes" id="UP000280444"/>
    </source>
</evidence>
<reference evidence="3 4" key="1">
    <citation type="submission" date="2018-11" db="EMBL/GenBank/DDBJ databases">
        <title>Genomes From Bacteria Associated with the Canine Oral Cavity: a Test Case for Automated Genome-Based Taxonomic Assignment.</title>
        <authorList>
            <person name="Coil D.A."/>
            <person name="Jospin G."/>
            <person name="Darling A.E."/>
            <person name="Wallis C."/>
            <person name="Davis I.J."/>
            <person name="Harris S."/>
            <person name="Eisen J.A."/>
            <person name="Holcombe L.J."/>
            <person name="O'Flynn C."/>
        </authorList>
    </citation>
    <scope>NUCLEOTIDE SEQUENCE [LARGE SCALE GENOMIC DNA]</scope>
    <source>
        <strain evidence="3 4">OH770</strain>
    </source>
</reference>
<dbReference type="PANTHER" id="PTHR30204">
    <property type="entry name" value="REDOX-CYCLING DRUG-SENSING TRANSCRIPTIONAL ACTIVATOR SOXR"/>
    <property type="match status" value="1"/>
</dbReference>
<protein>
    <submittedName>
        <fullName evidence="3">MerR family transcriptional regulator</fullName>
    </submittedName>
</protein>
<comment type="caution">
    <text evidence="3">The sequence shown here is derived from an EMBL/GenBank/DDBJ whole genome shotgun (WGS) entry which is preliminary data.</text>
</comment>
<dbReference type="GO" id="GO:0003700">
    <property type="term" value="F:DNA-binding transcription factor activity"/>
    <property type="evidence" value="ECO:0007669"/>
    <property type="project" value="InterPro"/>
</dbReference>
<name>A0A3P1SGQ9_9ACTO</name>
<dbReference type="InterPro" id="IPR000551">
    <property type="entry name" value="MerR-type_HTH_dom"/>
</dbReference>
<dbReference type="Pfam" id="PF13411">
    <property type="entry name" value="MerR_1"/>
    <property type="match status" value="1"/>
</dbReference>
<dbReference type="RefSeq" id="WP_124867521.1">
    <property type="nucleotide sequence ID" value="NZ_RQZF01000001.1"/>
</dbReference>
<organism evidence="3 4">
    <name type="scientific">Schaalia canis</name>
    <dbReference type="NCBI Taxonomy" id="100469"/>
    <lineage>
        <taxon>Bacteria</taxon>
        <taxon>Bacillati</taxon>
        <taxon>Actinomycetota</taxon>
        <taxon>Actinomycetes</taxon>
        <taxon>Actinomycetales</taxon>
        <taxon>Actinomycetaceae</taxon>
        <taxon>Schaalia</taxon>
    </lineage>
</organism>
<dbReference type="Gene3D" id="1.10.1660.10">
    <property type="match status" value="1"/>
</dbReference>
<dbReference type="SMART" id="SM00422">
    <property type="entry name" value="HTH_MERR"/>
    <property type="match status" value="1"/>
</dbReference>
<dbReference type="GO" id="GO:0003677">
    <property type="term" value="F:DNA binding"/>
    <property type="evidence" value="ECO:0007669"/>
    <property type="project" value="UniProtKB-KW"/>
</dbReference>